<dbReference type="PANTHER" id="PTHR30136:SF39">
    <property type="entry name" value="TRANSCRIPTIONAL REGULATORY PROTEIN"/>
    <property type="match status" value="1"/>
</dbReference>
<evidence type="ECO:0000313" key="7">
    <source>
        <dbReference type="Proteomes" id="UP000315133"/>
    </source>
</evidence>
<dbReference type="EMBL" id="VFPU01000002">
    <property type="protein sequence ID" value="TQM91067.1"/>
    <property type="molecule type" value="Genomic_DNA"/>
</dbReference>
<evidence type="ECO:0000256" key="1">
    <source>
        <dbReference type="ARBA" id="ARBA00023015"/>
    </source>
</evidence>
<proteinExistence type="predicted"/>
<feature type="domain" description="IclR-ED" evidence="5">
    <location>
        <begin position="71"/>
        <end position="251"/>
    </location>
</feature>
<dbReference type="PROSITE" id="PS51078">
    <property type="entry name" value="ICLR_ED"/>
    <property type="match status" value="1"/>
</dbReference>
<dbReference type="Pfam" id="PF09339">
    <property type="entry name" value="HTH_IclR"/>
    <property type="match status" value="1"/>
</dbReference>
<dbReference type="GO" id="GO:0003677">
    <property type="term" value="F:DNA binding"/>
    <property type="evidence" value="ECO:0007669"/>
    <property type="project" value="UniProtKB-KW"/>
</dbReference>
<dbReference type="GO" id="GO:0045892">
    <property type="term" value="P:negative regulation of DNA-templated transcription"/>
    <property type="evidence" value="ECO:0007669"/>
    <property type="project" value="TreeGrafter"/>
</dbReference>
<evidence type="ECO:0000313" key="6">
    <source>
        <dbReference type="EMBL" id="TQM91067.1"/>
    </source>
</evidence>
<keyword evidence="3" id="KW-0804">Transcription</keyword>
<dbReference type="InterPro" id="IPR005471">
    <property type="entry name" value="Tscrpt_reg_IclR_N"/>
</dbReference>
<organism evidence="6 7">
    <name type="scientific">Ornithinimicrobium humiphilum</name>
    <dbReference type="NCBI Taxonomy" id="125288"/>
    <lineage>
        <taxon>Bacteria</taxon>
        <taxon>Bacillati</taxon>
        <taxon>Actinomycetota</taxon>
        <taxon>Actinomycetes</taxon>
        <taxon>Micrococcales</taxon>
        <taxon>Ornithinimicrobiaceae</taxon>
        <taxon>Ornithinimicrobium</taxon>
    </lineage>
</organism>
<dbReference type="Gene3D" id="3.30.450.40">
    <property type="match status" value="1"/>
</dbReference>
<dbReference type="GO" id="GO:0003700">
    <property type="term" value="F:DNA-binding transcription factor activity"/>
    <property type="evidence" value="ECO:0007669"/>
    <property type="project" value="TreeGrafter"/>
</dbReference>
<dbReference type="Gene3D" id="1.10.10.10">
    <property type="entry name" value="Winged helix-like DNA-binding domain superfamily/Winged helix DNA-binding domain"/>
    <property type="match status" value="1"/>
</dbReference>
<evidence type="ECO:0000259" key="4">
    <source>
        <dbReference type="PROSITE" id="PS51077"/>
    </source>
</evidence>
<dbReference type="InterPro" id="IPR036388">
    <property type="entry name" value="WH-like_DNA-bd_sf"/>
</dbReference>
<dbReference type="PROSITE" id="PS51077">
    <property type="entry name" value="HTH_ICLR"/>
    <property type="match status" value="1"/>
</dbReference>
<dbReference type="InterPro" id="IPR014757">
    <property type="entry name" value="Tscrpt_reg_IclR_C"/>
</dbReference>
<dbReference type="AlphaFoldDB" id="A0A543K7L4"/>
<evidence type="ECO:0000256" key="3">
    <source>
        <dbReference type="ARBA" id="ARBA00023163"/>
    </source>
</evidence>
<dbReference type="InterPro" id="IPR036390">
    <property type="entry name" value="WH_DNA-bd_sf"/>
</dbReference>
<dbReference type="Proteomes" id="UP000315133">
    <property type="component" value="Unassembled WGS sequence"/>
</dbReference>
<dbReference type="SUPFAM" id="SSF46785">
    <property type="entry name" value="Winged helix' DNA-binding domain"/>
    <property type="match status" value="1"/>
</dbReference>
<protein>
    <submittedName>
        <fullName evidence="6">IclR family transcriptional regulator</fullName>
    </submittedName>
</protein>
<dbReference type="PANTHER" id="PTHR30136">
    <property type="entry name" value="HELIX-TURN-HELIX TRANSCRIPTIONAL REGULATOR, ICLR FAMILY"/>
    <property type="match status" value="1"/>
</dbReference>
<feature type="domain" description="HTH iclR-type" evidence="4">
    <location>
        <begin position="9"/>
        <end position="70"/>
    </location>
</feature>
<dbReference type="InterPro" id="IPR050707">
    <property type="entry name" value="HTH_MetabolicPath_Reg"/>
</dbReference>
<keyword evidence="1" id="KW-0805">Transcription regulation</keyword>
<keyword evidence="2" id="KW-0238">DNA-binding</keyword>
<reference evidence="6 7" key="1">
    <citation type="submission" date="2019-06" db="EMBL/GenBank/DDBJ databases">
        <title>Sequencing the genomes of 1000 actinobacteria strains.</title>
        <authorList>
            <person name="Klenk H.-P."/>
        </authorList>
    </citation>
    <scope>NUCLEOTIDE SEQUENCE [LARGE SCALE GENOMIC DNA]</scope>
    <source>
        <strain evidence="6 7">DSM 12362</strain>
    </source>
</reference>
<comment type="caution">
    <text evidence="6">The sequence shown here is derived from an EMBL/GenBank/DDBJ whole genome shotgun (WGS) entry which is preliminary data.</text>
</comment>
<dbReference type="SMART" id="SM00346">
    <property type="entry name" value="HTH_ICLR"/>
    <property type="match status" value="1"/>
</dbReference>
<gene>
    <name evidence="6" type="ORF">FB476_2787</name>
</gene>
<name>A0A543K7L4_9MICO</name>
<dbReference type="Pfam" id="PF01614">
    <property type="entry name" value="IclR_C"/>
    <property type="match status" value="1"/>
</dbReference>
<sequence length="260" mass="27573">MNDFTPPALQSLQRATDVLFALEGGVEAQTPAQLAARLGLNRTTVWRYLVTLAASGLAREVPGGRFALGPRTLGLAGAYAAQWGRFGTAGGVVLERLRDATGETAGLHLREGWARVPIRQAESHHELRRTYGDLGASVPLHVGSPSLVILAHLEPQEQDAFLDSRTEFAPPERERLSGVLAEIRAQGYASSQGARVGNTWSIAAPVRDPTGQVVGAINITGPEQRFTASTVPGFIDEVVGASRWLEGQLGAGAASQARPQ</sequence>
<accession>A0A543K7L4</accession>
<keyword evidence="7" id="KW-1185">Reference proteome</keyword>
<evidence type="ECO:0000256" key="2">
    <source>
        <dbReference type="ARBA" id="ARBA00023125"/>
    </source>
</evidence>
<dbReference type="SUPFAM" id="SSF55781">
    <property type="entry name" value="GAF domain-like"/>
    <property type="match status" value="1"/>
</dbReference>
<dbReference type="InterPro" id="IPR029016">
    <property type="entry name" value="GAF-like_dom_sf"/>
</dbReference>
<evidence type="ECO:0000259" key="5">
    <source>
        <dbReference type="PROSITE" id="PS51078"/>
    </source>
</evidence>